<evidence type="ECO:0000313" key="1">
    <source>
        <dbReference type="EMBL" id="KAJ4482449.1"/>
    </source>
</evidence>
<evidence type="ECO:0000313" key="2">
    <source>
        <dbReference type="Proteomes" id="UP001150266"/>
    </source>
</evidence>
<dbReference type="OrthoDB" id="2308815at2759"/>
<protein>
    <submittedName>
        <fullName evidence="1">Uncharacterized protein</fullName>
    </submittedName>
</protein>
<accession>A0A9W9AI97</accession>
<organism evidence="1 2">
    <name type="scientific">Lentinula aciculospora</name>
    <dbReference type="NCBI Taxonomy" id="153920"/>
    <lineage>
        <taxon>Eukaryota</taxon>
        <taxon>Fungi</taxon>
        <taxon>Dikarya</taxon>
        <taxon>Basidiomycota</taxon>
        <taxon>Agaricomycotina</taxon>
        <taxon>Agaricomycetes</taxon>
        <taxon>Agaricomycetidae</taxon>
        <taxon>Agaricales</taxon>
        <taxon>Marasmiineae</taxon>
        <taxon>Omphalotaceae</taxon>
        <taxon>Lentinula</taxon>
    </lineage>
</organism>
<dbReference type="InterPro" id="IPR023606">
    <property type="entry name" value="CoA-Trfase_III_dom_1_sf"/>
</dbReference>
<keyword evidence="2" id="KW-1185">Reference proteome</keyword>
<dbReference type="AlphaFoldDB" id="A0A9W9AI97"/>
<dbReference type="SUPFAM" id="SSF89796">
    <property type="entry name" value="CoA-transferase family III (CaiB/BaiF)"/>
    <property type="match status" value="1"/>
</dbReference>
<proteinExistence type="predicted"/>
<comment type="caution">
    <text evidence="1">The sequence shown here is derived from an EMBL/GenBank/DDBJ whole genome shotgun (WGS) entry which is preliminary data.</text>
</comment>
<sequence>MSNALSKQVPAEDLWLSTGGGLPPESLNFLILSKEPDYAINSSFKIASAAQTVIGLAGLSAAFFHQLQTGVKQIVSVDARHAVLEFRSEASFVATWNEFRKQYGSPGAAGMFGIFEEAVSFEMNANADPTLSIASLCLLFNCLTESGLILTDSIQAMIFLAAIPDSWDGLAMTVLAQYNAQDLTVNAIAPTIMDEYSCRVAKKNSESSLAARLSGVKCYGDHNP</sequence>
<dbReference type="Proteomes" id="UP001150266">
    <property type="component" value="Unassembled WGS sequence"/>
</dbReference>
<gene>
    <name evidence="1" type="ORF">J3R30DRAFT_3854922</name>
</gene>
<dbReference type="EMBL" id="JAOTPV010000005">
    <property type="protein sequence ID" value="KAJ4482449.1"/>
    <property type="molecule type" value="Genomic_DNA"/>
</dbReference>
<reference evidence="1" key="1">
    <citation type="submission" date="2022-08" db="EMBL/GenBank/DDBJ databases">
        <title>A Global Phylogenomic Analysis of the Shiitake Genus Lentinula.</title>
        <authorList>
            <consortium name="DOE Joint Genome Institute"/>
            <person name="Sierra-Patev S."/>
            <person name="Min B."/>
            <person name="Naranjo-Ortiz M."/>
            <person name="Looney B."/>
            <person name="Konkel Z."/>
            <person name="Slot J.C."/>
            <person name="Sakamoto Y."/>
            <person name="Steenwyk J.L."/>
            <person name="Rokas A."/>
            <person name="Carro J."/>
            <person name="Camarero S."/>
            <person name="Ferreira P."/>
            <person name="Molpeceres G."/>
            <person name="Ruiz-Duenas F.J."/>
            <person name="Serrano A."/>
            <person name="Henrissat B."/>
            <person name="Drula E."/>
            <person name="Hughes K.W."/>
            <person name="Mata J.L."/>
            <person name="Ishikawa N.K."/>
            <person name="Vargas-Isla R."/>
            <person name="Ushijima S."/>
            <person name="Smith C.A."/>
            <person name="Ahrendt S."/>
            <person name="Andreopoulos W."/>
            <person name="He G."/>
            <person name="Labutti K."/>
            <person name="Lipzen A."/>
            <person name="Ng V."/>
            <person name="Riley R."/>
            <person name="Sandor L."/>
            <person name="Barry K."/>
            <person name="Martinez A.T."/>
            <person name="Xiao Y."/>
            <person name="Gibbons J.G."/>
            <person name="Terashima K."/>
            <person name="Grigoriev I.V."/>
            <person name="Hibbett D.S."/>
        </authorList>
    </citation>
    <scope>NUCLEOTIDE SEQUENCE</scope>
    <source>
        <strain evidence="1">JLM2183</strain>
    </source>
</reference>
<name>A0A9W9AI97_9AGAR</name>